<dbReference type="EMBL" id="CP010519">
    <property type="protein sequence ID" value="AJE83051.1"/>
    <property type="molecule type" value="Genomic_DNA"/>
</dbReference>
<evidence type="ECO:0000256" key="1">
    <source>
        <dbReference type="SAM" id="MobiDB-lite"/>
    </source>
</evidence>
<feature type="region of interest" description="Disordered" evidence="1">
    <location>
        <begin position="21"/>
        <end position="49"/>
    </location>
</feature>
<protein>
    <submittedName>
        <fullName evidence="2">Uncharacterized protein</fullName>
    </submittedName>
</protein>
<evidence type="ECO:0000313" key="3">
    <source>
        <dbReference type="Proteomes" id="UP000031523"/>
    </source>
</evidence>
<dbReference type="KEGG" id="sals:SLNWT_2675"/>
<evidence type="ECO:0000313" key="2">
    <source>
        <dbReference type="EMBL" id="AJE83051.1"/>
    </source>
</evidence>
<accession>A0A0B5EWJ0</accession>
<dbReference type="Proteomes" id="UP000031523">
    <property type="component" value="Chromosome"/>
</dbReference>
<name>A0A0B5EWJ0_STRA4</name>
<reference evidence="2 3" key="1">
    <citation type="submission" date="2015-01" db="EMBL/GenBank/DDBJ databases">
        <title>Enhanced salinomycin production by adjusting the supply of polyketide extender units in Streptomyce albus DSM 41398.</title>
        <authorList>
            <person name="Lu C."/>
        </authorList>
    </citation>
    <scope>NUCLEOTIDE SEQUENCE [LARGE SCALE GENOMIC DNA]</scope>
    <source>
        <strain evidence="3">ATCC 21838 / DSM 41398 / FERM P-419 / JCM 4703 / NBRC 107858</strain>
    </source>
</reference>
<dbReference type="AlphaFoldDB" id="A0A0B5EWJ0"/>
<gene>
    <name evidence="2" type="ORF">SLNWT_2675</name>
</gene>
<organism evidence="2 3">
    <name type="scientific">Streptomyces albus (strain ATCC 21838 / DSM 41398 / FERM P-419 / JCM 4703 / NBRC 107858)</name>
    <dbReference type="NCBI Taxonomy" id="1081613"/>
    <lineage>
        <taxon>Bacteria</taxon>
        <taxon>Bacillati</taxon>
        <taxon>Actinomycetota</taxon>
        <taxon>Actinomycetes</taxon>
        <taxon>Kitasatosporales</taxon>
        <taxon>Streptomycetaceae</taxon>
        <taxon>Streptomyces</taxon>
    </lineage>
</organism>
<sequence>MHGSWACDLLHMRAIFRNPHTRRLPEAGAPHGTRRGAGGPGVAEAVKAD</sequence>
<proteinExistence type="predicted"/>
<keyword evidence="3" id="KW-1185">Reference proteome</keyword>